<accession>A0A068SY59</accession>
<evidence type="ECO:0000256" key="1">
    <source>
        <dbReference type="SAM" id="MobiDB-lite"/>
    </source>
</evidence>
<gene>
    <name evidence="2" type="ORF">RG540_PA04940</name>
</gene>
<dbReference type="RefSeq" id="WP_051909744.1">
    <property type="nucleotide sequence ID" value="NZ_HG938354.1"/>
</dbReference>
<dbReference type="HOGENOM" id="CLU_1184030_0_0_5"/>
<dbReference type="InterPro" id="IPR014942">
    <property type="entry name" value="AbiEii"/>
</dbReference>
<proteinExistence type="predicted"/>
<evidence type="ECO:0008006" key="4">
    <source>
        <dbReference type="Google" id="ProtNLM"/>
    </source>
</evidence>
<protein>
    <recommendedName>
        <fullName evidence="4">Ync</fullName>
    </recommendedName>
</protein>
<keyword evidence="2" id="KW-0614">Plasmid</keyword>
<name>A0A068SY59_NEOGA</name>
<dbReference type="Gene3D" id="3.10.450.620">
    <property type="entry name" value="JHP933, nucleotidyltransferase-like core domain"/>
    <property type="match status" value="1"/>
</dbReference>
<evidence type="ECO:0000313" key="3">
    <source>
        <dbReference type="Proteomes" id="UP000028181"/>
    </source>
</evidence>
<feature type="region of interest" description="Disordered" evidence="1">
    <location>
        <begin position="160"/>
        <end position="204"/>
    </location>
</feature>
<reference evidence="3" key="1">
    <citation type="journal article" date="2014" name="BMC Genomics">
        <title>Genome sequencing of two Neorhizobium galegae strains reveals a noeT gene responsible for the unusual acetylation of the nodulation factors.</title>
        <authorList>
            <person name="Osterman J."/>
            <person name="Marsh J."/>
            <person name="Laine P.K."/>
            <person name="Zeng Z."/>
            <person name="Alatalo E."/>
            <person name="Sullivan J.T."/>
            <person name="Young J.P."/>
            <person name="Thomas-Oates J."/>
            <person name="Paulin L."/>
            <person name="Lindstrom K."/>
        </authorList>
    </citation>
    <scope>NUCLEOTIDE SEQUENCE [LARGE SCALE GENOMIC DNA]</scope>
    <source>
        <strain evidence="3">HAMBI 540</strain>
    </source>
</reference>
<sequence>MNEAYRHQVRLLLDVLPLVAEEKVFALKGGTAINLFERDLPRLSVDIDLTYLPFDARDAALAAISEALQRIRARIEKTVAKTRVTLVVQPGGLEAKLHCQRGRVQIKIEVNPTLRGHLMPTRLMSCTARVQDEFEMFVEAPVVSHGEPFRGKICAATDRARRRSLSSGRRPPIPANTTSNSLRCGPAVRQPRAAHGPCHRSPRHHRSCGLGLLAFRPSRHLVRIWCQYRSNAPQ</sequence>
<keyword evidence="3" id="KW-1185">Reference proteome</keyword>
<geneLocation type="plasmid" evidence="3">
    <name>II</name>
</geneLocation>
<dbReference type="eggNOG" id="COG2253">
    <property type="taxonomic scope" value="Bacteria"/>
</dbReference>
<dbReference type="KEGG" id="ngg:RG540_PA04940"/>
<organism evidence="2 3">
    <name type="scientific">Neorhizobium galegae bv. orientalis str. HAMBI 540</name>
    <dbReference type="NCBI Taxonomy" id="1028800"/>
    <lineage>
        <taxon>Bacteria</taxon>
        <taxon>Pseudomonadati</taxon>
        <taxon>Pseudomonadota</taxon>
        <taxon>Alphaproteobacteria</taxon>
        <taxon>Hyphomicrobiales</taxon>
        <taxon>Rhizobiaceae</taxon>
        <taxon>Rhizobium/Agrobacterium group</taxon>
        <taxon>Neorhizobium</taxon>
    </lineage>
</organism>
<evidence type="ECO:0000313" key="2">
    <source>
        <dbReference type="EMBL" id="CDN51172.1"/>
    </source>
</evidence>
<dbReference type="EMBL" id="HG938354">
    <property type="protein sequence ID" value="CDN51172.1"/>
    <property type="molecule type" value="Genomic_DNA"/>
</dbReference>
<dbReference type="AlphaFoldDB" id="A0A068SY59"/>
<dbReference type="Proteomes" id="UP000028181">
    <property type="component" value="Plasmid pHAMBI540a"/>
</dbReference>
<dbReference type="GeneID" id="24261225"/>
<dbReference type="Pfam" id="PF08843">
    <property type="entry name" value="AbiEii"/>
    <property type="match status" value="1"/>
</dbReference>